<evidence type="ECO:0000313" key="2">
    <source>
        <dbReference type="EMBL" id="CAH1252593.1"/>
    </source>
</evidence>
<accession>A0A8K0EGS4</accession>
<reference evidence="2" key="1">
    <citation type="submission" date="2022-01" db="EMBL/GenBank/DDBJ databases">
        <authorList>
            <person name="Braso-Vives M."/>
        </authorList>
    </citation>
    <scope>NUCLEOTIDE SEQUENCE</scope>
</reference>
<name>A0A8K0EGS4_BRALA</name>
<dbReference type="Proteomes" id="UP000838412">
    <property type="component" value="Chromosome 2"/>
</dbReference>
<keyword evidence="3" id="KW-1185">Reference proteome</keyword>
<proteinExistence type="predicted"/>
<dbReference type="AlphaFoldDB" id="A0A8K0EGS4"/>
<feature type="region of interest" description="Disordered" evidence="1">
    <location>
        <begin position="1"/>
        <end position="30"/>
    </location>
</feature>
<dbReference type="EMBL" id="OV696687">
    <property type="protein sequence ID" value="CAH1252593.1"/>
    <property type="molecule type" value="Genomic_DNA"/>
</dbReference>
<evidence type="ECO:0000256" key="1">
    <source>
        <dbReference type="SAM" id="MobiDB-lite"/>
    </source>
</evidence>
<feature type="region of interest" description="Disordered" evidence="1">
    <location>
        <begin position="65"/>
        <end position="85"/>
    </location>
</feature>
<protein>
    <submittedName>
        <fullName evidence="2">Hypp953 protein</fullName>
    </submittedName>
</protein>
<gene>
    <name evidence="2" type="primary">Hypp953</name>
    <name evidence="2" type="ORF">BLAG_LOCUS12629</name>
</gene>
<organism evidence="2 3">
    <name type="scientific">Branchiostoma lanceolatum</name>
    <name type="common">Common lancelet</name>
    <name type="synonym">Amphioxus lanceolatum</name>
    <dbReference type="NCBI Taxonomy" id="7740"/>
    <lineage>
        <taxon>Eukaryota</taxon>
        <taxon>Metazoa</taxon>
        <taxon>Chordata</taxon>
        <taxon>Cephalochordata</taxon>
        <taxon>Leptocardii</taxon>
        <taxon>Amphioxiformes</taxon>
        <taxon>Branchiostomatidae</taxon>
        <taxon>Branchiostoma</taxon>
    </lineage>
</organism>
<sequence>MVTLRFTPPPVERRAPRASRHRTGRAGFLGGSRASRRAGLYRGAVLPAYITGLSVPIFCSQALKHQLSKPQRPSPRDRLPSATPAHGFLWTPRSFVMLTGDL</sequence>
<evidence type="ECO:0000313" key="3">
    <source>
        <dbReference type="Proteomes" id="UP000838412"/>
    </source>
</evidence>